<dbReference type="InterPro" id="IPR029063">
    <property type="entry name" value="SAM-dependent_MTases_sf"/>
</dbReference>
<evidence type="ECO:0000313" key="3">
    <source>
        <dbReference type="Proteomes" id="UP000230208"/>
    </source>
</evidence>
<organism evidence="2 3">
    <name type="scientific">Candidatus Yanofskybacteria bacterium CG10_big_fil_rev_8_21_14_0_10_37_15</name>
    <dbReference type="NCBI Taxonomy" id="1975097"/>
    <lineage>
        <taxon>Bacteria</taxon>
        <taxon>Candidatus Yanofskyibacteriota</taxon>
    </lineage>
</organism>
<feature type="domain" description="Methyltransferase" evidence="1">
    <location>
        <begin position="42"/>
        <end position="159"/>
    </location>
</feature>
<dbReference type="PANTHER" id="PTHR43861:SF1">
    <property type="entry name" value="TRANS-ACONITATE 2-METHYLTRANSFERASE"/>
    <property type="match status" value="1"/>
</dbReference>
<accession>A0A2H0R704</accession>
<dbReference type="Proteomes" id="UP000230208">
    <property type="component" value="Unassembled WGS sequence"/>
</dbReference>
<dbReference type="SUPFAM" id="SSF53335">
    <property type="entry name" value="S-adenosyl-L-methionine-dependent methyltransferases"/>
    <property type="match status" value="1"/>
</dbReference>
<dbReference type="Gene3D" id="3.40.50.150">
    <property type="entry name" value="Vaccinia Virus protein VP39"/>
    <property type="match status" value="1"/>
</dbReference>
<dbReference type="AlphaFoldDB" id="A0A2H0R704"/>
<proteinExistence type="predicted"/>
<evidence type="ECO:0000259" key="1">
    <source>
        <dbReference type="Pfam" id="PF13847"/>
    </source>
</evidence>
<dbReference type="PANTHER" id="PTHR43861">
    <property type="entry name" value="TRANS-ACONITATE 2-METHYLTRANSFERASE-RELATED"/>
    <property type="match status" value="1"/>
</dbReference>
<comment type="caution">
    <text evidence="2">The sequence shown here is derived from an EMBL/GenBank/DDBJ whole genome shotgun (WGS) entry which is preliminary data.</text>
</comment>
<dbReference type="EMBL" id="PCXP01000019">
    <property type="protein sequence ID" value="PIR41814.1"/>
    <property type="molecule type" value="Genomic_DNA"/>
</dbReference>
<gene>
    <name evidence="2" type="ORF">COV30_01320</name>
</gene>
<dbReference type="InterPro" id="IPR025714">
    <property type="entry name" value="Methyltranfer_dom"/>
</dbReference>
<sequence length="242" mass="27531">MDGVLDKKYAQERLKKKYLKFRYKQRAIVSAWVIKKYLNWNNGFKLIDFGAAEGLTLAELAGLFEGKGEFLGIEYDQSLIESAPELPSNVKLKQGNVSHMADISNNSVDAIIALAILEHLENPLSVVVEAKRILKPGGIFIGTSPVPFWDKFSSKFEFGKGFGREHHLADMNRKYFLKLAEQSGFKVERYFKFMLLPLGFSPYLGISVDPLLAWRIDNFIGKLKLFNWLFVNQCVVLKKSSL</sequence>
<name>A0A2H0R704_9BACT</name>
<protein>
    <recommendedName>
        <fullName evidence="1">Methyltransferase domain-containing protein</fullName>
    </recommendedName>
</protein>
<evidence type="ECO:0000313" key="2">
    <source>
        <dbReference type="EMBL" id="PIR41814.1"/>
    </source>
</evidence>
<dbReference type="CDD" id="cd02440">
    <property type="entry name" value="AdoMet_MTases"/>
    <property type="match status" value="1"/>
</dbReference>
<reference evidence="2 3" key="1">
    <citation type="submission" date="2017-09" db="EMBL/GenBank/DDBJ databases">
        <title>Depth-based differentiation of microbial function through sediment-hosted aquifers and enrichment of novel symbionts in the deep terrestrial subsurface.</title>
        <authorList>
            <person name="Probst A.J."/>
            <person name="Ladd B."/>
            <person name="Jarett J.K."/>
            <person name="Geller-Mcgrath D.E."/>
            <person name="Sieber C.M."/>
            <person name="Emerson J.B."/>
            <person name="Anantharaman K."/>
            <person name="Thomas B.C."/>
            <person name="Malmstrom R."/>
            <person name="Stieglmeier M."/>
            <person name="Klingl A."/>
            <person name="Woyke T."/>
            <person name="Ryan C.M."/>
            <person name="Banfield J.F."/>
        </authorList>
    </citation>
    <scope>NUCLEOTIDE SEQUENCE [LARGE SCALE GENOMIC DNA]</scope>
    <source>
        <strain evidence="2">CG10_big_fil_rev_8_21_14_0_10_37_15</strain>
    </source>
</reference>
<dbReference type="Pfam" id="PF13847">
    <property type="entry name" value="Methyltransf_31"/>
    <property type="match status" value="1"/>
</dbReference>